<evidence type="ECO:0000256" key="2">
    <source>
        <dbReference type="SAM" id="Phobius"/>
    </source>
</evidence>
<dbReference type="InterPro" id="IPR036465">
    <property type="entry name" value="vWFA_dom_sf"/>
</dbReference>
<dbReference type="SMART" id="SM00327">
    <property type="entry name" value="VWA"/>
    <property type="match status" value="1"/>
</dbReference>
<accession>A0AAW1N8J0</accession>
<keyword evidence="2" id="KW-1133">Transmembrane helix</keyword>
<evidence type="ECO:0000313" key="5">
    <source>
        <dbReference type="Proteomes" id="UP001443914"/>
    </source>
</evidence>
<feature type="domain" description="VWFA" evidence="3">
    <location>
        <begin position="66"/>
        <end position="242"/>
    </location>
</feature>
<dbReference type="Pfam" id="PF00092">
    <property type="entry name" value="VWA"/>
    <property type="match status" value="1"/>
</dbReference>
<name>A0AAW1N8J0_SAPOF</name>
<dbReference type="PANTHER" id="PTHR10579">
    <property type="entry name" value="CALCIUM-ACTIVATED CHLORIDE CHANNEL REGULATOR"/>
    <property type="match status" value="1"/>
</dbReference>
<dbReference type="AlphaFoldDB" id="A0AAW1N8J0"/>
<dbReference type="PROSITE" id="PS50234">
    <property type="entry name" value="VWFA"/>
    <property type="match status" value="1"/>
</dbReference>
<proteinExistence type="predicted"/>
<dbReference type="InterPro" id="IPR051266">
    <property type="entry name" value="CLCR"/>
</dbReference>
<protein>
    <recommendedName>
        <fullName evidence="3">VWFA domain-containing protein</fullName>
    </recommendedName>
</protein>
<evidence type="ECO:0000259" key="3">
    <source>
        <dbReference type="PROSITE" id="PS50234"/>
    </source>
</evidence>
<dbReference type="Gene3D" id="3.40.50.410">
    <property type="entry name" value="von Willebrand factor, type A domain"/>
    <property type="match status" value="1"/>
</dbReference>
<comment type="caution">
    <text evidence="4">The sequence shown here is derived from an EMBL/GenBank/DDBJ whole genome shotgun (WGS) entry which is preliminary data.</text>
</comment>
<dbReference type="Proteomes" id="UP001443914">
    <property type="component" value="Unassembled WGS sequence"/>
</dbReference>
<sequence>MEQNSKKPMIFDDDEPVAVPSVVGLGSGKIVLRTFHKADAPLEKTDHLLVAELMGFAIGDERCGVDIVTVLDVSCSMKGENLEKLKTSMKYLVKKLNPIDRLSIVTFSSNANKLCGLTGMNKDAQYKIEMLINKLEVDGGTDITVGLQTALKVLDARRQHEGRTSAIMLLSDGEHNGPDHPSTVDVGHVPVYTFGLGRGHDSQLLQEIASRSNKGTYAIADAKEASLNIAFSSCLAGLLSVVVQDVELTFTQKESEIQEVKAGNYDQTRVNKSVTISFGNLYNREKRNIIVFLSLPAVEERMTTDILEVSFSCRPSGGGDLIISETITAIVTRTGSPMTVDPIEVSNEIARVDTVAAIEKARKQADANDLNGAQNTMKNAEKLLSNLNRGEDELIKALKYEVQEFLHLIHPNTYLKEGRAFALSSELSHNLQRFAARGDATQLVALAIPLVARFANQAIEFEQDNNIEVTSTDEDKKEVATQTATADAAAEEEQTEALMDKADEEEKTETADKNNLIVAQADIVKHQLGEVIDSLKAIQDLIAALQKPAQTTTTYHCPCLLLLFSFTLLAFYLLLSDKCII</sequence>
<keyword evidence="1" id="KW-0175">Coiled coil</keyword>
<dbReference type="InterPro" id="IPR002035">
    <property type="entry name" value="VWF_A"/>
</dbReference>
<dbReference type="PANTHER" id="PTHR10579:SF129">
    <property type="entry name" value="OS01G0640200 PROTEIN"/>
    <property type="match status" value="1"/>
</dbReference>
<feature type="transmembrane region" description="Helical" evidence="2">
    <location>
        <begin position="553"/>
        <end position="575"/>
    </location>
</feature>
<organism evidence="4 5">
    <name type="scientific">Saponaria officinalis</name>
    <name type="common">Common soapwort</name>
    <name type="synonym">Lychnis saponaria</name>
    <dbReference type="NCBI Taxonomy" id="3572"/>
    <lineage>
        <taxon>Eukaryota</taxon>
        <taxon>Viridiplantae</taxon>
        <taxon>Streptophyta</taxon>
        <taxon>Embryophyta</taxon>
        <taxon>Tracheophyta</taxon>
        <taxon>Spermatophyta</taxon>
        <taxon>Magnoliopsida</taxon>
        <taxon>eudicotyledons</taxon>
        <taxon>Gunneridae</taxon>
        <taxon>Pentapetalae</taxon>
        <taxon>Caryophyllales</taxon>
        <taxon>Caryophyllaceae</taxon>
        <taxon>Caryophylleae</taxon>
        <taxon>Saponaria</taxon>
    </lineage>
</organism>
<keyword evidence="5" id="KW-1185">Reference proteome</keyword>
<evidence type="ECO:0000313" key="4">
    <source>
        <dbReference type="EMBL" id="KAK9755556.1"/>
    </source>
</evidence>
<reference evidence="4" key="1">
    <citation type="submission" date="2024-03" db="EMBL/GenBank/DDBJ databases">
        <title>WGS assembly of Saponaria officinalis var. Norfolk2.</title>
        <authorList>
            <person name="Jenkins J."/>
            <person name="Shu S."/>
            <person name="Grimwood J."/>
            <person name="Barry K."/>
            <person name="Goodstein D."/>
            <person name="Schmutz J."/>
            <person name="Leebens-Mack J."/>
            <person name="Osbourn A."/>
        </authorList>
    </citation>
    <scope>NUCLEOTIDE SEQUENCE [LARGE SCALE GENOMIC DNA]</scope>
    <source>
        <strain evidence="4">JIC</strain>
    </source>
</reference>
<feature type="coiled-coil region" evidence="1">
    <location>
        <begin position="370"/>
        <end position="397"/>
    </location>
</feature>
<dbReference type="EMBL" id="JBDFQZ010000001">
    <property type="protein sequence ID" value="KAK9755556.1"/>
    <property type="molecule type" value="Genomic_DNA"/>
</dbReference>
<keyword evidence="2" id="KW-0812">Transmembrane</keyword>
<gene>
    <name evidence="4" type="ORF">RND81_01G034300</name>
</gene>
<dbReference type="SUPFAM" id="SSF53300">
    <property type="entry name" value="vWA-like"/>
    <property type="match status" value="1"/>
</dbReference>
<evidence type="ECO:0000256" key="1">
    <source>
        <dbReference type="SAM" id="Coils"/>
    </source>
</evidence>
<keyword evidence="2" id="KW-0472">Membrane</keyword>